<accession>A0ABU8T6J6</accession>
<evidence type="ECO:0000256" key="11">
    <source>
        <dbReference type="ARBA" id="ARBA00031350"/>
    </source>
</evidence>
<dbReference type="GO" id="GO:0032259">
    <property type="term" value="P:methylation"/>
    <property type="evidence" value="ECO:0007669"/>
    <property type="project" value="UniProtKB-KW"/>
</dbReference>
<reference evidence="12 13" key="1">
    <citation type="submission" date="2024-03" db="EMBL/GenBank/DDBJ databases">
        <title>Draft genome sequence of Pseudonocardia sp. DW16-2.</title>
        <authorList>
            <person name="Duangmal K."/>
        </authorList>
    </citation>
    <scope>NUCLEOTIDE SEQUENCE [LARGE SCALE GENOMIC DNA]</scope>
    <source>
        <strain evidence="12 13">DW16-2</strain>
    </source>
</reference>
<evidence type="ECO:0000256" key="4">
    <source>
        <dbReference type="ARBA" id="ARBA00013346"/>
    </source>
</evidence>
<evidence type="ECO:0000256" key="2">
    <source>
        <dbReference type="ARBA" id="ARBA00005369"/>
    </source>
</evidence>
<evidence type="ECO:0000256" key="7">
    <source>
        <dbReference type="ARBA" id="ARBA00022679"/>
    </source>
</evidence>
<dbReference type="CDD" id="cd02440">
    <property type="entry name" value="AdoMet_MTases"/>
    <property type="match status" value="1"/>
</dbReference>
<dbReference type="Proteomes" id="UP001364211">
    <property type="component" value="Unassembled WGS sequence"/>
</dbReference>
<keyword evidence="7" id="KW-0808">Transferase</keyword>
<evidence type="ECO:0000256" key="5">
    <source>
        <dbReference type="ARBA" id="ARBA00022490"/>
    </source>
</evidence>
<evidence type="ECO:0000313" key="12">
    <source>
        <dbReference type="EMBL" id="MEJ8279005.1"/>
    </source>
</evidence>
<dbReference type="EMBL" id="JBBJUP010000006">
    <property type="protein sequence ID" value="MEJ8279005.1"/>
    <property type="molecule type" value="Genomic_DNA"/>
</dbReference>
<dbReference type="PROSITE" id="PS01279">
    <property type="entry name" value="PCMT"/>
    <property type="match status" value="1"/>
</dbReference>
<evidence type="ECO:0000256" key="9">
    <source>
        <dbReference type="ARBA" id="ARBA00030757"/>
    </source>
</evidence>
<dbReference type="GO" id="GO:0008168">
    <property type="term" value="F:methyltransferase activity"/>
    <property type="evidence" value="ECO:0007669"/>
    <property type="project" value="UniProtKB-KW"/>
</dbReference>
<keyword evidence="6 12" id="KW-0489">Methyltransferase</keyword>
<dbReference type="InterPro" id="IPR029063">
    <property type="entry name" value="SAM-dependent_MTases_sf"/>
</dbReference>
<dbReference type="SUPFAM" id="SSF53335">
    <property type="entry name" value="S-adenosyl-L-methionine-dependent methyltransferases"/>
    <property type="match status" value="1"/>
</dbReference>
<dbReference type="RefSeq" id="WP_340287828.1">
    <property type="nucleotide sequence ID" value="NZ_JBBJUP010000006.1"/>
</dbReference>
<comment type="similarity">
    <text evidence="2">Belongs to the methyltransferase superfamily. L-isoaspartyl/D-aspartyl protein methyltransferase family.</text>
</comment>
<comment type="subcellular location">
    <subcellularLocation>
        <location evidence="1">Cytoplasm</location>
    </subcellularLocation>
</comment>
<name>A0ABU8T6J6_9PSEU</name>
<dbReference type="PANTHER" id="PTHR11579">
    <property type="entry name" value="PROTEIN-L-ISOASPARTATE O-METHYLTRANSFERASE"/>
    <property type="match status" value="1"/>
</dbReference>
<evidence type="ECO:0000256" key="6">
    <source>
        <dbReference type="ARBA" id="ARBA00022603"/>
    </source>
</evidence>
<evidence type="ECO:0000256" key="1">
    <source>
        <dbReference type="ARBA" id="ARBA00004496"/>
    </source>
</evidence>
<protein>
    <recommendedName>
        <fullName evidence="4">Protein-L-isoaspartate O-methyltransferase</fullName>
        <ecNumber evidence="3">2.1.1.77</ecNumber>
    </recommendedName>
    <alternativeName>
        <fullName evidence="11">L-isoaspartyl protein carboxyl methyltransferase</fullName>
    </alternativeName>
    <alternativeName>
        <fullName evidence="9">Protein L-isoaspartyl methyltransferase</fullName>
    </alternativeName>
    <alternativeName>
        <fullName evidence="10">Protein-beta-aspartate methyltransferase</fullName>
    </alternativeName>
</protein>
<keyword evidence="5" id="KW-0963">Cytoplasm</keyword>
<keyword evidence="8" id="KW-0949">S-adenosyl-L-methionine</keyword>
<evidence type="ECO:0000313" key="13">
    <source>
        <dbReference type="Proteomes" id="UP001364211"/>
    </source>
</evidence>
<dbReference type="EC" id="2.1.1.77" evidence="3"/>
<organism evidence="12 13">
    <name type="scientific">Pseudonocardia spirodelae</name>
    <dbReference type="NCBI Taxonomy" id="3133431"/>
    <lineage>
        <taxon>Bacteria</taxon>
        <taxon>Bacillati</taxon>
        <taxon>Actinomycetota</taxon>
        <taxon>Actinomycetes</taxon>
        <taxon>Pseudonocardiales</taxon>
        <taxon>Pseudonocardiaceae</taxon>
        <taxon>Pseudonocardia</taxon>
    </lineage>
</organism>
<gene>
    <name evidence="12" type="ORF">WJX68_08700</name>
</gene>
<proteinExistence type="inferred from homology"/>
<dbReference type="Pfam" id="PF01135">
    <property type="entry name" value="PCMT"/>
    <property type="match status" value="1"/>
</dbReference>
<dbReference type="Gene3D" id="3.40.50.150">
    <property type="entry name" value="Vaccinia Virus protein VP39"/>
    <property type="match status" value="1"/>
</dbReference>
<evidence type="ECO:0000256" key="8">
    <source>
        <dbReference type="ARBA" id="ARBA00022691"/>
    </source>
</evidence>
<dbReference type="InterPro" id="IPR000682">
    <property type="entry name" value="PCMT"/>
</dbReference>
<keyword evidence="13" id="KW-1185">Reference proteome</keyword>
<sequence length="412" mass="41382">MSADRARSALVASLVRDGRVRSPAVRAALETVPRHLFLPGLSHGRAYDDAAVPIKVDDGVTVSSVSQPSMVAIMLEQLEAGPGQHVLEVGAGAGWNAALLARLVGPDGAVTTLDIDDDLVAGARANLAAAGYDHVTVVTGDGALGYPPAAPYDRIELTVGSTGIRPEWVEQLAPGGRLLLPLTVRGSQLSVAFDHTAPGRLSSRSVRSCAFVRLRGAGADPGAEIALPGDGWRVQPACPDGGPDDGTDGTDGTAAVLVRAVAGEGTDRPAAAAGSGADLWDGLGLWCALADPGTVRLFGPATGPGPALFDLGRARAGLGLVAGEGCALLLADPPATVRSCGPDGGTAAARLTALVEGWVAAGRPHAADLRIEAVVPSLAPTADAAAAELVATAGTELVDTAGTRLAVRWEPG</sequence>
<evidence type="ECO:0000256" key="3">
    <source>
        <dbReference type="ARBA" id="ARBA00011890"/>
    </source>
</evidence>
<evidence type="ECO:0000256" key="10">
    <source>
        <dbReference type="ARBA" id="ARBA00031323"/>
    </source>
</evidence>
<comment type="caution">
    <text evidence="12">The sequence shown here is derived from an EMBL/GenBank/DDBJ whole genome shotgun (WGS) entry which is preliminary data.</text>
</comment>
<dbReference type="PANTHER" id="PTHR11579:SF0">
    <property type="entry name" value="PROTEIN-L-ISOASPARTATE(D-ASPARTATE) O-METHYLTRANSFERASE"/>
    <property type="match status" value="1"/>
</dbReference>